<dbReference type="Proteomes" id="UP000239907">
    <property type="component" value="Unassembled WGS sequence"/>
</dbReference>
<evidence type="ECO:0000313" key="1">
    <source>
        <dbReference type="EMBL" id="PQJ27289.1"/>
    </source>
</evidence>
<dbReference type="Gene3D" id="2.60.120.200">
    <property type="match status" value="1"/>
</dbReference>
<dbReference type="InterPro" id="IPR013320">
    <property type="entry name" value="ConA-like_dom_sf"/>
</dbReference>
<reference evidence="1 2" key="1">
    <citation type="submission" date="2016-12" db="EMBL/GenBank/DDBJ databases">
        <title>Study of bacterial adaptation to deep sea.</title>
        <authorList>
            <person name="Song J."/>
            <person name="Yoshizawa S."/>
            <person name="Kogure K."/>
        </authorList>
    </citation>
    <scope>NUCLEOTIDE SEQUENCE [LARGE SCALE GENOMIC DNA]</scope>
    <source>
        <strain evidence="1 2">SAORIC-165</strain>
    </source>
</reference>
<dbReference type="RefSeq" id="WP_165788575.1">
    <property type="nucleotide sequence ID" value="NZ_MQWA01000001.1"/>
</dbReference>
<accession>A0A2S7TX49</accession>
<name>A0A2S7TX49_9BACT</name>
<proteinExistence type="predicted"/>
<dbReference type="AlphaFoldDB" id="A0A2S7TX49"/>
<evidence type="ECO:0000313" key="2">
    <source>
        <dbReference type="Proteomes" id="UP000239907"/>
    </source>
</evidence>
<protein>
    <submittedName>
        <fullName evidence="1">Uncharacterized protein</fullName>
    </submittedName>
</protein>
<dbReference type="Pfam" id="PF13385">
    <property type="entry name" value="Laminin_G_3"/>
    <property type="match status" value="1"/>
</dbReference>
<organism evidence="1 2">
    <name type="scientific">Rubritalea profundi</name>
    <dbReference type="NCBI Taxonomy" id="1658618"/>
    <lineage>
        <taxon>Bacteria</taxon>
        <taxon>Pseudomonadati</taxon>
        <taxon>Verrucomicrobiota</taxon>
        <taxon>Verrucomicrobiia</taxon>
        <taxon>Verrucomicrobiales</taxon>
        <taxon>Rubritaleaceae</taxon>
        <taxon>Rubritalea</taxon>
    </lineage>
</organism>
<dbReference type="EMBL" id="MQWA01000001">
    <property type="protein sequence ID" value="PQJ27289.1"/>
    <property type="molecule type" value="Genomic_DNA"/>
</dbReference>
<comment type="caution">
    <text evidence="1">The sequence shown here is derived from an EMBL/GenBank/DDBJ whole genome shotgun (WGS) entry which is preliminary data.</text>
</comment>
<dbReference type="SUPFAM" id="SSF49899">
    <property type="entry name" value="Concanavalin A-like lectins/glucanases"/>
    <property type="match status" value="1"/>
</dbReference>
<keyword evidence="2" id="KW-1185">Reference proteome</keyword>
<gene>
    <name evidence="1" type="ORF">BSZ32_01465</name>
</gene>
<sequence>MKIYINGKEQKLEIKSNKLTETMKNKAPLLLGSRHDGQHFTNGQLHSFQLFNKTLTTEEIVAISINGRINNLRESSKQDPKLVEQIRSYYFTHIDKATKKLNDKSIALKSEKKRSKNVAPTP</sequence>